<dbReference type="Pfam" id="PF06809">
    <property type="entry name" value="NPDC1"/>
    <property type="match status" value="1"/>
</dbReference>
<protein>
    <submittedName>
        <fullName evidence="2">Uncharacterized protein</fullName>
    </submittedName>
</protein>
<dbReference type="AlphaFoldDB" id="H2XYC8"/>
<organism evidence="2 3">
    <name type="scientific">Ciona intestinalis</name>
    <name type="common">Transparent sea squirt</name>
    <name type="synonym">Ascidia intestinalis</name>
    <dbReference type="NCBI Taxonomy" id="7719"/>
    <lineage>
        <taxon>Eukaryota</taxon>
        <taxon>Metazoa</taxon>
        <taxon>Chordata</taxon>
        <taxon>Tunicata</taxon>
        <taxon>Ascidiacea</taxon>
        <taxon>Phlebobranchia</taxon>
        <taxon>Cionidae</taxon>
        <taxon>Ciona</taxon>
    </lineage>
</organism>
<evidence type="ECO:0000313" key="3">
    <source>
        <dbReference type="Proteomes" id="UP000008144"/>
    </source>
</evidence>
<dbReference type="PANTHER" id="PTHR23352">
    <property type="entry name" value="NEURAL PROLIFERATION DIFFERENTIATION AND CONTROL PROTEIN-1 NPDC-1 PROTEIN"/>
    <property type="match status" value="1"/>
</dbReference>
<evidence type="ECO:0000256" key="1">
    <source>
        <dbReference type="SAM" id="MobiDB-lite"/>
    </source>
</evidence>
<dbReference type="PANTHER" id="PTHR23352:SF2">
    <property type="entry name" value="NEURAL PROLIFERATION DIFFERENTIATION AND CONTROL PROTEIN 1"/>
    <property type="match status" value="1"/>
</dbReference>
<dbReference type="EMBL" id="EAAA01003017">
    <property type="status" value="NOT_ANNOTATED_CDS"/>
    <property type="molecule type" value="Genomic_DNA"/>
</dbReference>
<dbReference type="Ensembl" id="ENSCINT00000030236.1">
    <property type="protein sequence ID" value="ENSCINP00000034662.1"/>
    <property type="gene ID" value="ENSCING00000022392.1"/>
</dbReference>
<reference evidence="3" key="1">
    <citation type="journal article" date="2002" name="Science">
        <title>The draft genome of Ciona intestinalis: insights into chordate and vertebrate origins.</title>
        <authorList>
            <person name="Dehal P."/>
            <person name="Satou Y."/>
            <person name="Campbell R.K."/>
            <person name="Chapman J."/>
            <person name="Degnan B."/>
            <person name="De Tomaso A."/>
            <person name="Davidson B."/>
            <person name="Di Gregorio A."/>
            <person name="Gelpke M."/>
            <person name="Goodstein D.M."/>
            <person name="Harafuji N."/>
            <person name="Hastings K.E."/>
            <person name="Ho I."/>
            <person name="Hotta K."/>
            <person name="Huang W."/>
            <person name="Kawashima T."/>
            <person name="Lemaire P."/>
            <person name="Martinez D."/>
            <person name="Meinertzhagen I.A."/>
            <person name="Necula S."/>
            <person name="Nonaka M."/>
            <person name="Putnam N."/>
            <person name="Rash S."/>
            <person name="Saiga H."/>
            <person name="Satake M."/>
            <person name="Terry A."/>
            <person name="Yamada L."/>
            <person name="Wang H.G."/>
            <person name="Awazu S."/>
            <person name="Azumi K."/>
            <person name="Boore J."/>
            <person name="Branno M."/>
            <person name="Chin-Bow S."/>
            <person name="DeSantis R."/>
            <person name="Doyle S."/>
            <person name="Francino P."/>
            <person name="Keys D.N."/>
            <person name="Haga S."/>
            <person name="Hayashi H."/>
            <person name="Hino K."/>
            <person name="Imai K.S."/>
            <person name="Inaba K."/>
            <person name="Kano S."/>
            <person name="Kobayashi K."/>
            <person name="Kobayashi M."/>
            <person name="Lee B.I."/>
            <person name="Makabe K.W."/>
            <person name="Manohar C."/>
            <person name="Matassi G."/>
            <person name="Medina M."/>
            <person name="Mochizuki Y."/>
            <person name="Mount S."/>
            <person name="Morishita T."/>
            <person name="Miura S."/>
            <person name="Nakayama A."/>
            <person name="Nishizaka S."/>
            <person name="Nomoto H."/>
            <person name="Ohta F."/>
            <person name="Oishi K."/>
            <person name="Rigoutsos I."/>
            <person name="Sano M."/>
            <person name="Sasaki A."/>
            <person name="Sasakura Y."/>
            <person name="Shoguchi E."/>
            <person name="Shin-i T."/>
            <person name="Spagnuolo A."/>
            <person name="Stainier D."/>
            <person name="Suzuki M.M."/>
            <person name="Tassy O."/>
            <person name="Takatori N."/>
            <person name="Tokuoka M."/>
            <person name="Yagi K."/>
            <person name="Yoshizaki F."/>
            <person name="Wada S."/>
            <person name="Zhang C."/>
            <person name="Hyatt P.D."/>
            <person name="Larimer F."/>
            <person name="Detter C."/>
            <person name="Doggett N."/>
            <person name="Glavina T."/>
            <person name="Hawkins T."/>
            <person name="Richardson P."/>
            <person name="Lucas S."/>
            <person name="Kohara Y."/>
            <person name="Levine M."/>
            <person name="Satoh N."/>
            <person name="Rokhsar D.S."/>
        </authorList>
    </citation>
    <scope>NUCLEOTIDE SEQUENCE [LARGE SCALE GENOMIC DNA]</scope>
</reference>
<feature type="region of interest" description="Disordered" evidence="1">
    <location>
        <begin position="41"/>
        <end position="65"/>
    </location>
</feature>
<reference evidence="2" key="2">
    <citation type="journal article" date="2008" name="Genome Biol.">
        <title>Improved genome assembly and evidence-based global gene model set for the chordate Ciona intestinalis: new insight into intron and operon populations.</title>
        <authorList>
            <person name="Satou Y."/>
            <person name="Mineta K."/>
            <person name="Ogasawara M."/>
            <person name="Sasakura Y."/>
            <person name="Shoguchi E."/>
            <person name="Ueno K."/>
            <person name="Yamada L."/>
            <person name="Matsumoto J."/>
            <person name="Wasserscheid J."/>
            <person name="Dewar K."/>
            <person name="Wiley G.B."/>
            <person name="Macmil S.L."/>
            <person name="Roe B.A."/>
            <person name="Zeller R.W."/>
            <person name="Hastings K.E."/>
            <person name="Lemaire P."/>
            <person name="Lindquist E."/>
            <person name="Endo T."/>
            <person name="Hotta K."/>
            <person name="Inaba K."/>
        </authorList>
    </citation>
    <scope>NUCLEOTIDE SEQUENCE [LARGE SCALE GENOMIC DNA]</scope>
    <source>
        <strain evidence="2">wild type</strain>
    </source>
</reference>
<name>H2XYC8_CIOIN</name>
<sequence length="111" mass="12342">VTGPNPLHDQTFEPKCDGNLNKSAEVFHYNQTKKKIKATNSIHNHTHDHEPHGGAAEMNDEETSDGEYTVYECSGFASVVEGPMEIHNPLFEDTSHKLSTNGMVIPEQVRP</sequence>
<dbReference type="GO" id="GO:0016020">
    <property type="term" value="C:membrane"/>
    <property type="evidence" value="ECO:0007669"/>
    <property type="project" value="InterPro"/>
</dbReference>
<evidence type="ECO:0000313" key="2">
    <source>
        <dbReference type="Ensembl" id="ENSCINP00000034662.1"/>
    </source>
</evidence>
<dbReference type="InParanoid" id="H2XYC8"/>
<dbReference type="Proteomes" id="UP000008144">
    <property type="component" value="Chromosome 9"/>
</dbReference>
<dbReference type="GeneTree" id="ENSGT00440000038604"/>
<reference evidence="2" key="4">
    <citation type="submission" date="2025-09" db="UniProtKB">
        <authorList>
            <consortium name="Ensembl"/>
        </authorList>
    </citation>
    <scope>IDENTIFICATION</scope>
</reference>
<reference evidence="2" key="3">
    <citation type="submission" date="2025-08" db="UniProtKB">
        <authorList>
            <consortium name="Ensembl"/>
        </authorList>
    </citation>
    <scope>IDENTIFICATION</scope>
</reference>
<dbReference type="HOGENOM" id="CLU_2164024_0_0_1"/>
<accession>H2XYC8</accession>
<dbReference type="InterPro" id="IPR009635">
    <property type="entry name" value="NPDC1"/>
</dbReference>
<keyword evidence="3" id="KW-1185">Reference proteome</keyword>
<proteinExistence type="predicted"/>